<dbReference type="WBParaSite" id="RSKR_0000746500.1">
    <property type="protein sequence ID" value="RSKR_0000746500.1"/>
    <property type="gene ID" value="RSKR_0000746500"/>
</dbReference>
<proteinExistence type="predicted"/>
<accession>A0AC35U585</accession>
<evidence type="ECO:0000313" key="2">
    <source>
        <dbReference type="WBParaSite" id="RSKR_0000746500.1"/>
    </source>
</evidence>
<evidence type="ECO:0000313" key="1">
    <source>
        <dbReference type="Proteomes" id="UP000095286"/>
    </source>
</evidence>
<dbReference type="Proteomes" id="UP000095286">
    <property type="component" value="Unplaced"/>
</dbReference>
<sequence>MIAMSYIYQWIFMYVIAYLFPFASSIERTPVTVQSQYNPTAFFYSAMYNQANNGGVQYQKWKPDINFPSYKQISGTLPPRFCGFNTYTRECMDPDKLCPGRCVNFHYTFNTRYDCRCLAL</sequence>
<organism evidence="1 2">
    <name type="scientific">Rhabditophanes sp. KR3021</name>
    <dbReference type="NCBI Taxonomy" id="114890"/>
    <lineage>
        <taxon>Eukaryota</taxon>
        <taxon>Metazoa</taxon>
        <taxon>Ecdysozoa</taxon>
        <taxon>Nematoda</taxon>
        <taxon>Chromadorea</taxon>
        <taxon>Rhabditida</taxon>
        <taxon>Tylenchina</taxon>
        <taxon>Panagrolaimomorpha</taxon>
        <taxon>Strongyloidoidea</taxon>
        <taxon>Alloionematidae</taxon>
        <taxon>Rhabditophanes</taxon>
    </lineage>
</organism>
<reference evidence="2" key="1">
    <citation type="submission" date="2016-11" db="UniProtKB">
        <authorList>
            <consortium name="WormBaseParasite"/>
        </authorList>
    </citation>
    <scope>IDENTIFICATION</scope>
    <source>
        <strain evidence="2">KR3021</strain>
    </source>
</reference>
<protein>
    <submittedName>
        <fullName evidence="2">EGF-like domain-containing protein</fullName>
    </submittedName>
</protein>
<name>A0AC35U585_9BILA</name>